<dbReference type="InterPro" id="IPR013740">
    <property type="entry name" value="Redoxin"/>
</dbReference>
<evidence type="ECO:0000313" key="2">
    <source>
        <dbReference type="EMBL" id="GAA0750358.1"/>
    </source>
</evidence>
<reference evidence="3" key="1">
    <citation type="journal article" date="2019" name="Int. J. Syst. Evol. Microbiol.">
        <title>The Global Catalogue of Microorganisms (GCM) 10K type strain sequencing project: providing services to taxonomists for standard genome sequencing and annotation.</title>
        <authorList>
            <consortium name="The Broad Institute Genomics Platform"/>
            <consortium name="The Broad Institute Genome Sequencing Center for Infectious Disease"/>
            <person name="Wu L."/>
            <person name="Ma J."/>
        </authorList>
    </citation>
    <scope>NUCLEOTIDE SEQUENCE [LARGE SCALE GENOMIC DNA]</scope>
    <source>
        <strain evidence="3">JCM 15976</strain>
    </source>
</reference>
<dbReference type="SUPFAM" id="SSF52833">
    <property type="entry name" value="Thioredoxin-like"/>
    <property type="match status" value="1"/>
</dbReference>
<dbReference type="InterPro" id="IPR050553">
    <property type="entry name" value="Thioredoxin_ResA/DsbE_sf"/>
</dbReference>
<dbReference type="PANTHER" id="PTHR42852">
    <property type="entry name" value="THIOL:DISULFIDE INTERCHANGE PROTEIN DSBE"/>
    <property type="match status" value="1"/>
</dbReference>
<proteinExistence type="predicted"/>
<keyword evidence="3" id="KW-1185">Reference proteome</keyword>
<dbReference type="CDD" id="cd02966">
    <property type="entry name" value="TlpA_like_family"/>
    <property type="match status" value="1"/>
</dbReference>
<gene>
    <name evidence="2" type="ORF">GCM10009431_30860</name>
</gene>
<comment type="caution">
    <text evidence="2">The sequence shown here is derived from an EMBL/GenBank/DDBJ whole genome shotgun (WGS) entry which is preliminary data.</text>
</comment>
<protein>
    <recommendedName>
        <fullName evidence="1">Thioredoxin domain-containing protein</fullName>
    </recommendedName>
</protein>
<dbReference type="PROSITE" id="PS51352">
    <property type="entry name" value="THIOREDOXIN_2"/>
    <property type="match status" value="1"/>
</dbReference>
<sequence length="187" mass="21696">MTFRKLKISNIVFLVIIVLMLIPQTRQPIQVAIQSVISKFSPSVIDKEDRKKIEYSSWNLRDLNGNEFNFKDAKGKVVFVNLWATWCPPCIAEFQSIQDLYNDYNENVVFLLVSDESPEVINAFLDKKGYNIQIFNPLTKYPEDLSSRSIPRTFIIDREGYLVVDKNGAANWNSDKVREQLDELLIK</sequence>
<evidence type="ECO:0000259" key="1">
    <source>
        <dbReference type="PROSITE" id="PS51352"/>
    </source>
</evidence>
<dbReference type="InterPro" id="IPR036249">
    <property type="entry name" value="Thioredoxin-like_sf"/>
</dbReference>
<dbReference type="InterPro" id="IPR013766">
    <property type="entry name" value="Thioredoxin_domain"/>
</dbReference>
<dbReference type="PANTHER" id="PTHR42852:SF17">
    <property type="entry name" value="THIOREDOXIN-LIKE PROTEIN HI_1115"/>
    <property type="match status" value="1"/>
</dbReference>
<feature type="domain" description="Thioredoxin" evidence="1">
    <location>
        <begin position="49"/>
        <end position="186"/>
    </location>
</feature>
<accession>A0ABP3VC40</accession>
<organism evidence="2 3">
    <name type="scientific">Gaetbulibacter jejuensis</name>
    <dbReference type="NCBI Taxonomy" id="584607"/>
    <lineage>
        <taxon>Bacteria</taxon>
        <taxon>Pseudomonadati</taxon>
        <taxon>Bacteroidota</taxon>
        <taxon>Flavobacteriia</taxon>
        <taxon>Flavobacteriales</taxon>
        <taxon>Flavobacteriaceae</taxon>
        <taxon>Gaetbulibacter</taxon>
    </lineage>
</organism>
<dbReference type="EMBL" id="BAAAGF010000006">
    <property type="protein sequence ID" value="GAA0750358.1"/>
    <property type="molecule type" value="Genomic_DNA"/>
</dbReference>
<evidence type="ECO:0000313" key="3">
    <source>
        <dbReference type="Proteomes" id="UP001500736"/>
    </source>
</evidence>
<dbReference type="Pfam" id="PF08534">
    <property type="entry name" value="Redoxin"/>
    <property type="match status" value="1"/>
</dbReference>
<name>A0ABP3VC40_9FLAO</name>
<dbReference type="Gene3D" id="3.40.30.10">
    <property type="entry name" value="Glutaredoxin"/>
    <property type="match status" value="1"/>
</dbReference>
<dbReference type="RefSeq" id="WP_343799735.1">
    <property type="nucleotide sequence ID" value="NZ_BAAAGF010000006.1"/>
</dbReference>
<dbReference type="Proteomes" id="UP001500736">
    <property type="component" value="Unassembled WGS sequence"/>
</dbReference>